<feature type="compositionally biased region" description="Polar residues" evidence="1">
    <location>
        <begin position="552"/>
        <end position="561"/>
    </location>
</feature>
<keyword evidence="3" id="KW-1185">Reference proteome</keyword>
<feature type="compositionally biased region" description="Acidic residues" evidence="1">
    <location>
        <begin position="107"/>
        <end position="120"/>
    </location>
</feature>
<proteinExistence type="predicted"/>
<sequence length="650" mass="69376">MNRGGGKQDVRPRLQAQRKFAQSQPNSPSTTPVKVAEPVSLSAVLPAVPSSSSSSSSSLPLLTSSSLPSIHDLSRRKPKTEDFLTFLCLRGSAALPNNMAYFGSSQEENDLEEEEEELEEEVRNGSGIHSHSGGGSSSLASASSSCHSTPRKGKFPTRQPLNGHVFNGHSKAGTRESPRPKAGTYGRDVPAPPLPPPPPPPPPLLRERSERAEAREHTRELQAKASSRGLANGLPSRRAAEELRKQVSKVNGLTRAGSAQGVGGARKSRDFRLPSKTVKKYTATVSKGHVTYTKAKQKELGKKTKLSSSNKHNSAASAPSSANNHNQHSQSAASNGLANSGKAAAPAHHSNAKTRKQVLLSNGLHSAAAGIRLNGRLNGLRHNKEDEQRQFQQSNGECTGRDGLRNSKRRLEVVLNSVGTSVVEQKAKTTGTEAKKAKLQPAPLETRSSSKKVAYHERAAAAQATALTTPLSNGHESEMPPSPKQVTPPPTPPPPSTPAANTEPVNQRPKRASAGKLMLIRQAQQQQSRSYGRSFSSSSPSAGQNQPQNPSRASTTSDPQQTSVSASSTTASLLTTTNSPGLLKPATVRPAERDKDWECEKEMSRQKEHEQEKSGSARGAGQRAGRRSAKSPSSGQRHGSSRTPWCTWTR</sequence>
<dbReference type="EMBL" id="CADEAL010000528">
    <property type="protein sequence ID" value="CAB1421526.1"/>
    <property type="molecule type" value="Genomic_DNA"/>
</dbReference>
<feature type="compositionally biased region" description="Low complexity" evidence="1">
    <location>
        <begin position="460"/>
        <end position="469"/>
    </location>
</feature>
<dbReference type="Proteomes" id="UP001153269">
    <property type="component" value="Unassembled WGS sequence"/>
</dbReference>
<organism evidence="2 3">
    <name type="scientific">Pleuronectes platessa</name>
    <name type="common">European plaice</name>
    <dbReference type="NCBI Taxonomy" id="8262"/>
    <lineage>
        <taxon>Eukaryota</taxon>
        <taxon>Metazoa</taxon>
        <taxon>Chordata</taxon>
        <taxon>Craniata</taxon>
        <taxon>Vertebrata</taxon>
        <taxon>Euteleostomi</taxon>
        <taxon>Actinopterygii</taxon>
        <taxon>Neopterygii</taxon>
        <taxon>Teleostei</taxon>
        <taxon>Neoteleostei</taxon>
        <taxon>Acanthomorphata</taxon>
        <taxon>Carangaria</taxon>
        <taxon>Pleuronectiformes</taxon>
        <taxon>Pleuronectoidei</taxon>
        <taxon>Pleuronectidae</taxon>
        <taxon>Pleuronectes</taxon>
    </lineage>
</organism>
<feature type="region of interest" description="Disordered" evidence="1">
    <location>
        <begin position="100"/>
        <end position="354"/>
    </location>
</feature>
<protein>
    <submittedName>
        <fullName evidence="2">Uncharacterized protein</fullName>
    </submittedName>
</protein>
<feature type="compositionally biased region" description="Low complexity" evidence="1">
    <location>
        <begin position="38"/>
        <end position="69"/>
    </location>
</feature>
<evidence type="ECO:0000313" key="2">
    <source>
        <dbReference type="EMBL" id="CAB1421526.1"/>
    </source>
</evidence>
<feature type="compositionally biased region" description="Basic and acidic residues" evidence="1">
    <location>
        <begin position="590"/>
        <end position="615"/>
    </location>
</feature>
<feature type="compositionally biased region" description="Pro residues" evidence="1">
    <location>
        <begin position="190"/>
        <end position="204"/>
    </location>
</feature>
<feature type="compositionally biased region" description="Low complexity" evidence="1">
    <location>
        <begin position="562"/>
        <end position="579"/>
    </location>
</feature>
<dbReference type="AlphaFoldDB" id="A0A9N7TZZ5"/>
<evidence type="ECO:0000313" key="3">
    <source>
        <dbReference type="Proteomes" id="UP001153269"/>
    </source>
</evidence>
<feature type="compositionally biased region" description="Polar residues" evidence="1">
    <location>
        <begin position="20"/>
        <end position="32"/>
    </location>
</feature>
<evidence type="ECO:0000256" key="1">
    <source>
        <dbReference type="SAM" id="MobiDB-lite"/>
    </source>
</evidence>
<name>A0A9N7TZZ5_PLEPL</name>
<feature type="compositionally biased region" description="Polar residues" evidence="1">
    <location>
        <begin position="632"/>
        <end position="650"/>
    </location>
</feature>
<feature type="region of interest" description="Disordered" evidence="1">
    <location>
        <begin position="1"/>
        <end position="76"/>
    </location>
</feature>
<feature type="compositionally biased region" description="Low complexity" evidence="1">
    <location>
        <begin position="522"/>
        <end position="551"/>
    </location>
</feature>
<comment type="caution">
    <text evidence="2">The sequence shown here is derived from an EMBL/GenBank/DDBJ whole genome shotgun (WGS) entry which is preliminary data.</text>
</comment>
<feature type="region of interest" description="Disordered" evidence="1">
    <location>
        <begin position="426"/>
        <end position="650"/>
    </location>
</feature>
<feature type="compositionally biased region" description="Basic and acidic residues" evidence="1">
    <location>
        <begin position="1"/>
        <end position="12"/>
    </location>
</feature>
<feature type="compositionally biased region" description="Low complexity" evidence="1">
    <location>
        <begin position="307"/>
        <end position="335"/>
    </location>
</feature>
<feature type="compositionally biased region" description="Pro residues" evidence="1">
    <location>
        <begin position="480"/>
        <end position="497"/>
    </location>
</feature>
<accession>A0A9N7TZZ5</accession>
<reference evidence="2" key="1">
    <citation type="submission" date="2020-03" db="EMBL/GenBank/DDBJ databases">
        <authorList>
            <person name="Weist P."/>
        </authorList>
    </citation>
    <scope>NUCLEOTIDE SEQUENCE</scope>
</reference>
<gene>
    <name evidence="2" type="ORF">PLEPLA_LOCUS9412</name>
</gene>
<feature type="compositionally biased region" description="Low complexity" evidence="1">
    <location>
        <begin position="125"/>
        <end position="148"/>
    </location>
</feature>
<feature type="compositionally biased region" description="Basic and acidic residues" evidence="1">
    <location>
        <begin position="205"/>
        <end position="222"/>
    </location>
</feature>